<reference evidence="1" key="2">
    <citation type="journal article" date="2022" name="New Phytol.">
        <title>Evolutionary transition to the ectomycorrhizal habit in the genomes of a hyperdiverse lineage of mushroom-forming fungi.</title>
        <authorList>
            <person name="Looney B."/>
            <person name="Miyauchi S."/>
            <person name="Morin E."/>
            <person name="Drula E."/>
            <person name="Courty P.E."/>
            <person name="Kohler A."/>
            <person name="Kuo A."/>
            <person name="LaButti K."/>
            <person name="Pangilinan J."/>
            <person name="Lipzen A."/>
            <person name="Riley R."/>
            <person name="Andreopoulos W."/>
            <person name="He G."/>
            <person name="Johnson J."/>
            <person name="Nolan M."/>
            <person name="Tritt A."/>
            <person name="Barry K.W."/>
            <person name="Grigoriev I.V."/>
            <person name="Nagy L.G."/>
            <person name="Hibbett D."/>
            <person name="Henrissat B."/>
            <person name="Matheny P.B."/>
            <person name="Labbe J."/>
            <person name="Martin F.M."/>
        </authorList>
    </citation>
    <scope>NUCLEOTIDE SEQUENCE</scope>
    <source>
        <strain evidence="1">HHB10654</strain>
    </source>
</reference>
<accession>A0ACB8SSV8</accession>
<keyword evidence="2" id="KW-1185">Reference proteome</keyword>
<reference evidence="1" key="1">
    <citation type="submission" date="2021-03" db="EMBL/GenBank/DDBJ databases">
        <authorList>
            <consortium name="DOE Joint Genome Institute"/>
            <person name="Ahrendt S."/>
            <person name="Looney B.P."/>
            <person name="Miyauchi S."/>
            <person name="Morin E."/>
            <person name="Drula E."/>
            <person name="Courty P.E."/>
            <person name="Chicoki N."/>
            <person name="Fauchery L."/>
            <person name="Kohler A."/>
            <person name="Kuo A."/>
            <person name="Labutti K."/>
            <person name="Pangilinan J."/>
            <person name="Lipzen A."/>
            <person name="Riley R."/>
            <person name="Andreopoulos W."/>
            <person name="He G."/>
            <person name="Johnson J."/>
            <person name="Barry K.W."/>
            <person name="Grigoriev I.V."/>
            <person name="Nagy L."/>
            <person name="Hibbett D."/>
            <person name="Henrissat B."/>
            <person name="Matheny P.B."/>
            <person name="Labbe J."/>
            <person name="Martin F."/>
        </authorList>
    </citation>
    <scope>NUCLEOTIDE SEQUENCE</scope>
    <source>
        <strain evidence="1">HHB10654</strain>
    </source>
</reference>
<evidence type="ECO:0000313" key="1">
    <source>
        <dbReference type="EMBL" id="KAI0059287.1"/>
    </source>
</evidence>
<dbReference type="Proteomes" id="UP000814140">
    <property type="component" value="Unassembled WGS sequence"/>
</dbReference>
<gene>
    <name evidence="1" type="ORF">BV25DRAFT_1136850</name>
</gene>
<dbReference type="EMBL" id="MU277227">
    <property type="protein sequence ID" value="KAI0059287.1"/>
    <property type="molecule type" value="Genomic_DNA"/>
</dbReference>
<organism evidence="1 2">
    <name type="scientific">Artomyces pyxidatus</name>
    <dbReference type="NCBI Taxonomy" id="48021"/>
    <lineage>
        <taxon>Eukaryota</taxon>
        <taxon>Fungi</taxon>
        <taxon>Dikarya</taxon>
        <taxon>Basidiomycota</taxon>
        <taxon>Agaricomycotina</taxon>
        <taxon>Agaricomycetes</taxon>
        <taxon>Russulales</taxon>
        <taxon>Auriscalpiaceae</taxon>
        <taxon>Artomyces</taxon>
    </lineage>
</organism>
<evidence type="ECO:0000313" key="2">
    <source>
        <dbReference type="Proteomes" id="UP000814140"/>
    </source>
</evidence>
<proteinExistence type="predicted"/>
<name>A0ACB8SSV8_9AGAM</name>
<sequence>MVGGVARLGRGIYLLGLADVSKQAGGAAMSCDLHGHPCPALVADGERELLEPSSQRRRPTYSTMSSSPGDCRHFSRGCCSSLVLSSRTSNAPRPRHRAARVPISEGSHSGTHDPAPGVPHSPTPANQRAQPPTEPGPRAALQLKKSGTLRLVVNAFLR</sequence>
<protein>
    <submittedName>
        <fullName evidence="1">Uncharacterized protein</fullName>
    </submittedName>
</protein>
<comment type="caution">
    <text evidence="1">The sequence shown here is derived from an EMBL/GenBank/DDBJ whole genome shotgun (WGS) entry which is preliminary data.</text>
</comment>